<keyword evidence="5" id="KW-0862">Zinc</keyword>
<dbReference type="PANTHER" id="PTHR45993">
    <property type="entry name" value="B-CELL LYMPHOMA/LEUKEMIA 11"/>
    <property type="match status" value="1"/>
</dbReference>
<reference evidence="12" key="3">
    <citation type="submission" date="2025-09" db="UniProtKB">
        <authorList>
            <consortium name="Ensembl"/>
        </authorList>
    </citation>
    <scope>IDENTIFICATION</scope>
</reference>
<dbReference type="HOGENOM" id="CLU_049038_0_0_1"/>
<dbReference type="Proteomes" id="UP000001074">
    <property type="component" value="Unassembled WGS sequence"/>
</dbReference>
<dbReference type="Gene3D" id="3.30.160.60">
    <property type="entry name" value="Classic Zinc Finger"/>
    <property type="match status" value="4"/>
</dbReference>
<accession>G1Q5G1</accession>
<keyword evidence="7" id="KW-0804">Transcription</keyword>
<dbReference type="FunFam" id="3.30.160.60:FF:000055">
    <property type="entry name" value="B-cell lymphoma/leukemia 11A isoform X1"/>
    <property type="match status" value="1"/>
</dbReference>
<feature type="region of interest" description="Disordered" evidence="10">
    <location>
        <begin position="276"/>
        <end position="311"/>
    </location>
</feature>
<evidence type="ECO:0000256" key="7">
    <source>
        <dbReference type="ARBA" id="ARBA00023163"/>
    </source>
</evidence>
<feature type="compositionally biased region" description="Low complexity" evidence="10">
    <location>
        <begin position="291"/>
        <end position="311"/>
    </location>
</feature>
<feature type="compositionally biased region" description="Gly residues" evidence="10">
    <location>
        <begin position="337"/>
        <end position="349"/>
    </location>
</feature>
<dbReference type="Pfam" id="PF00096">
    <property type="entry name" value="zf-C2H2"/>
    <property type="match status" value="2"/>
</dbReference>
<protein>
    <recommendedName>
        <fullName evidence="11">C2H2-type domain-containing protein</fullName>
    </recommendedName>
</protein>
<evidence type="ECO:0000313" key="12">
    <source>
        <dbReference type="Ensembl" id="ENSMLUP00000018944.1"/>
    </source>
</evidence>
<dbReference type="FunFam" id="3.30.160.60:FF:001546">
    <property type="entry name" value="Zinc finger protein 296"/>
    <property type="match status" value="1"/>
</dbReference>
<dbReference type="InterPro" id="IPR051497">
    <property type="entry name" value="Dev/Hematopoietic_TF"/>
</dbReference>
<dbReference type="AlphaFoldDB" id="G1Q5G1"/>
<dbReference type="GO" id="GO:0005634">
    <property type="term" value="C:nucleus"/>
    <property type="evidence" value="ECO:0007669"/>
    <property type="project" value="UniProtKB-SubCell"/>
</dbReference>
<feature type="domain" description="C2H2-type" evidence="11">
    <location>
        <begin position="376"/>
        <end position="403"/>
    </location>
</feature>
<evidence type="ECO:0000256" key="6">
    <source>
        <dbReference type="ARBA" id="ARBA00023015"/>
    </source>
</evidence>
<dbReference type="FunCoup" id="G1Q5G1">
    <property type="interactions" value="49"/>
</dbReference>
<dbReference type="GO" id="GO:2000171">
    <property type="term" value="P:negative regulation of dendrite development"/>
    <property type="evidence" value="ECO:0007669"/>
    <property type="project" value="TreeGrafter"/>
</dbReference>
<evidence type="ECO:0000256" key="2">
    <source>
        <dbReference type="ARBA" id="ARBA00022723"/>
    </source>
</evidence>
<feature type="compositionally biased region" description="Basic residues" evidence="10">
    <location>
        <begin position="1"/>
        <end position="10"/>
    </location>
</feature>
<dbReference type="eggNOG" id="KOG1721">
    <property type="taxonomic scope" value="Eukaryota"/>
</dbReference>
<evidence type="ECO:0000256" key="8">
    <source>
        <dbReference type="ARBA" id="ARBA00023242"/>
    </source>
</evidence>
<gene>
    <name evidence="12" type="primary">LOC102441837</name>
</gene>
<dbReference type="InterPro" id="IPR013087">
    <property type="entry name" value="Znf_C2H2_type"/>
</dbReference>
<keyword evidence="2" id="KW-0479">Metal-binding</keyword>
<organism evidence="12 13">
    <name type="scientific">Myotis lucifugus</name>
    <name type="common">Little brown bat</name>
    <dbReference type="NCBI Taxonomy" id="59463"/>
    <lineage>
        <taxon>Eukaryota</taxon>
        <taxon>Metazoa</taxon>
        <taxon>Chordata</taxon>
        <taxon>Craniata</taxon>
        <taxon>Vertebrata</taxon>
        <taxon>Euteleostomi</taxon>
        <taxon>Mammalia</taxon>
        <taxon>Eutheria</taxon>
        <taxon>Laurasiatheria</taxon>
        <taxon>Chiroptera</taxon>
        <taxon>Yangochiroptera</taxon>
        <taxon>Vespertilionidae</taxon>
        <taxon>Myotis</taxon>
    </lineage>
</organism>
<proteinExistence type="predicted"/>
<dbReference type="GO" id="GO:0000978">
    <property type="term" value="F:RNA polymerase II cis-regulatory region sequence-specific DNA binding"/>
    <property type="evidence" value="ECO:0007669"/>
    <property type="project" value="TreeGrafter"/>
</dbReference>
<feature type="compositionally biased region" description="Basic and acidic residues" evidence="10">
    <location>
        <begin position="11"/>
        <end position="21"/>
    </location>
</feature>
<feature type="domain" description="C2H2-type" evidence="11">
    <location>
        <begin position="404"/>
        <end position="426"/>
    </location>
</feature>
<keyword evidence="13" id="KW-1185">Reference proteome</keyword>
<feature type="domain" description="C2H2-type" evidence="11">
    <location>
        <begin position="230"/>
        <end position="257"/>
    </location>
</feature>
<dbReference type="PROSITE" id="PS00028">
    <property type="entry name" value="ZINC_FINGER_C2H2_1"/>
    <property type="match status" value="6"/>
</dbReference>
<dbReference type="Ensembl" id="ENSMLUT00000023960.1">
    <property type="protein sequence ID" value="ENSMLUP00000018944.1"/>
    <property type="gene ID" value="ENSMLUG00000028686.1"/>
</dbReference>
<keyword evidence="8" id="KW-0539">Nucleus</keyword>
<reference evidence="12 13" key="1">
    <citation type="journal article" date="2011" name="Nature">
        <title>A high-resolution map of human evolutionary constraint using 29 mammals.</title>
        <authorList>
            <person name="Lindblad-Toh K."/>
            <person name="Garber M."/>
            <person name="Zuk O."/>
            <person name="Lin M.F."/>
            <person name="Parker B.J."/>
            <person name="Washietl S."/>
            <person name="Kheradpour P."/>
            <person name="Ernst J."/>
            <person name="Jordan G."/>
            <person name="Mauceli E."/>
            <person name="Ward L.D."/>
            <person name="Lowe C.B."/>
            <person name="Holloway A.K."/>
            <person name="Clamp M."/>
            <person name="Gnerre S."/>
            <person name="Alfoldi J."/>
            <person name="Beal K."/>
            <person name="Chang J."/>
            <person name="Clawson H."/>
            <person name="Cuff J."/>
            <person name="Di Palma F."/>
            <person name="Fitzgerald S."/>
            <person name="Flicek P."/>
            <person name="Guttman M."/>
            <person name="Hubisz M.J."/>
            <person name="Jaffe D.B."/>
            <person name="Jungreis I."/>
            <person name="Kent W.J."/>
            <person name="Kostka D."/>
            <person name="Lara M."/>
            <person name="Martins A.L."/>
            <person name="Massingham T."/>
            <person name="Moltke I."/>
            <person name="Raney B.J."/>
            <person name="Rasmussen M.D."/>
            <person name="Robinson J."/>
            <person name="Stark A."/>
            <person name="Vilella A.J."/>
            <person name="Wen J."/>
            <person name="Xie X."/>
            <person name="Zody M.C."/>
            <person name="Baldwin J."/>
            <person name="Bloom T."/>
            <person name="Chin C.W."/>
            <person name="Heiman D."/>
            <person name="Nicol R."/>
            <person name="Nusbaum C."/>
            <person name="Young S."/>
            <person name="Wilkinson J."/>
            <person name="Worley K.C."/>
            <person name="Kovar C.L."/>
            <person name="Muzny D.M."/>
            <person name="Gibbs R.A."/>
            <person name="Cree A."/>
            <person name="Dihn H.H."/>
            <person name="Fowler G."/>
            <person name="Jhangiani S."/>
            <person name="Joshi V."/>
            <person name="Lee S."/>
            <person name="Lewis L.R."/>
            <person name="Nazareth L.V."/>
            <person name="Okwuonu G."/>
            <person name="Santibanez J."/>
            <person name="Warren W.C."/>
            <person name="Mardis E.R."/>
            <person name="Weinstock G.M."/>
            <person name="Wilson R.K."/>
            <person name="Delehaunty K."/>
            <person name="Dooling D."/>
            <person name="Fronik C."/>
            <person name="Fulton L."/>
            <person name="Fulton B."/>
            <person name="Graves T."/>
            <person name="Minx P."/>
            <person name="Sodergren E."/>
            <person name="Birney E."/>
            <person name="Margulies E.H."/>
            <person name="Herrero J."/>
            <person name="Green E.D."/>
            <person name="Haussler D."/>
            <person name="Siepel A."/>
            <person name="Goldman N."/>
            <person name="Pollard K.S."/>
            <person name="Pedersen J.S."/>
            <person name="Lander E.S."/>
            <person name="Kellis M."/>
        </authorList>
    </citation>
    <scope>NUCLEOTIDE SEQUENCE [LARGE SCALE GENOMIC DNA]</scope>
</reference>
<name>G1Q5G1_MYOLU</name>
<dbReference type="PANTHER" id="PTHR45993:SF2">
    <property type="entry name" value="ZINC FINGER PROTEIN 296"/>
    <property type="match status" value="1"/>
</dbReference>
<feature type="region of interest" description="Disordered" evidence="10">
    <location>
        <begin position="1"/>
        <end position="70"/>
    </location>
</feature>
<dbReference type="GeneTree" id="ENSGT00940000160667"/>
<dbReference type="FunFam" id="3.30.160.60:FF:002169">
    <property type="entry name" value="Zgc:174573"/>
    <property type="match status" value="1"/>
</dbReference>
<feature type="domain" description="C2H2-type" evidence="11">
    <location>
        <begin position="435"/>
        <end position="463"/>
    </location>
</feature>
<dbReference type="SMART" id="SM00355">
    <property type="entry name" value="ZnF_C2H2"/>
    <property type="match status" value="6"/>
</dbReference>
<reference evidence="12" key="2">
    <citation type="submission" date="2025-08" db="UniProtKB">
        <authorList>
            <consortium name="Ensembl"/>
        </authorList>
    </citation>
    <scope>IDENTIFICATION</scope>
</reference>
<dbReference type="FunFam" id="3.30.160.60:FF:000448">
    <property type="entry name" value="RE1-silencing transcription factor A"/>
    <property type="match status" value="1"/>
</dbReference>
<evidence type="ECO:0000256" key="4">
    <source>
        <dbReference type="ARBA" id="ARBA00022771"/>
    </source>
</evidence>
<evidence type="ECO:0000256" key="10">
    <source>
        <dbReference type="SAM" id="MobiDB-lite"/>
    </source>
</evidence>
<feature type="domain" description="C2H2-type" evidence="11">
    <location>
        <begin position="258"/>
        <end position="285"/>
    </location>
</feature>
<dbReference type="EMBL" id="AAPE02072362">
    <property type="status" value="NOT_ANNOTATED_CDS"/>
    <property type="molecule type" value="Genomic_DNA"/>
</dbReference>
<keyword evidence="6" id="KW-0805">Transcription regulation</keyword>
<dbReference type="SUPFAM" id="SSF57667">
    <property type="entry name" value="beta-beta-alpha zinc fingers"/>
    <property type="match status" value="2"/>
</dbReference>
<evidence type="ECO:0000256" key="1">
    <source>
        <dbReference type="ARBA" id="ARBA00004123"/>
    </source>
</evidence>
<feature type="domain" description="C2H2-type" evidence="11">
    <location>
        <begin position="158"/>
        <end position="181"/>
    </location>
</feature>
<dbReference type="GO" id="GO:0006357">
    <property type="term" value="P:regulation of transcription by RNA polymerase II"/>
    <property type="evidence" value="ECO:0007669"/>
    <property type="project" value="TreeGrafter"/>
</dbReference>
<keyword evidence="3" id="KW-0677">Repeat</keyword>
<comment type="subcellular location">
    <subcellularLocation>
        <location evidence="1">Nucleus</location>
    </subcellularLocation>
</comment>
<evidence type="ECO:0000256" key="5">
    <source>
        <dbReference type="ARBA" id="ARBA00022833"/>
    </source>
</evidence>
<dbReference type="GO" id="GO:0008270">
    <property type="term" value="F:zinc ion binding"/>
    <property type="evidence" value="ECO:0007669"/>
    <property type="project" value="UniProtKB-KW"/>
</dbReference>
<evidence type="ECO:0000259" key="11">
    <source>
        <dbReference type="PROSITE" id="PS50157"/>
    </source>
</evidence>
<feature type="region of interest" description="Disordered" evidence="10">
    <location>
        <begin position="324"/>
        <end position="353"/>
    </location>
</feature>
<dbReference type="GO" id="GO:0003700">
    <property type="term" value="F:DNA-binding transcription factor activity"/>
    <property type="evidence" value="ECO:0007669"/>
    <property type="project" value="TreeGrafter"/>
</dbReference>
<dbReference type="STRING" id="59463.ENSMLUP00000018944"/>
<evidence type="ECO:0000313" key="13">
    <source>
        <dbReference type="Proteomes" id="UP000001074"/>
    </source>
</evidence>
<evidence type="ECO:0000256" key="9">
    <source>
        <dbReference type="PROSITE-ProRule" id="PRU00042"/>
    </source>
</evidence>
<sequence length="466" mass="50223">MSRCKAGCKPRRVDPESTAHTDDDEMDMGDPVINVKPEPSPWPLQAAGLQRGSPKEGPAPGHLEGEPRSCPTLVPAAPTHLALGLQNQLAPWTSLVPNPHDRLPWTGKHSDTLTFGLCLQTSRLKAIKAIVDQKKQGCQPSRGPSPCPDSELENPKALTCLRCGRQFTEAWKLLRHAQWDHGLSIYRTPSEAPEAPLLGQSEVAAAMSAVVGQEVEAKGSRANSLLRRSPTCPVCLKTLSSFSSLKVHMRSHTGERPYACDQCSYACAHSSKLNLHKKTHRQLQPQSPYTAKASQEQASAAPPEPAAHAAAPARTLLCSPEGAGAAHTAGVQEPGAPDGGAQAGPGGDSWGNAIKEEGINSAQIPEKLPKKTPKTLSCEFCGKRFTDSSNLTVHRSSHTGERPYTCDLCSFACAQRSKLSRHRSIHGPGPGGACFECPHCPVPFHLRATLERHLWQKHRMPFPPCR</sequence>
<dbReference type="InParanoid" id="G1Q5G1"/>
<dbReference type="PROSITE" id="PS50157">
    <property type="entry name" value="ZINC_FINGER_C2H2_2"/>
    <property type="match status" value="6"/>
</dbReference>
<evidence type="ECO:0000256" key="3">
    <source>
        <dbReference type="ARBA" id="ARBA00022737"/>
    </source>
</evidence>
<dbReference type="InterPro" id="IPR036236">
    <property type="entry name" value="Znf_C2H2_sf"/>
</dbReference>
<keyword evidence="4 9" id="KW-0863">Zinc-finger</keyword>